<dbReference type="InterPro" id="IPR029071">
    <property type="entry name" value="Ubiquitin-like_domsf"/>
</dbReference>
<dbReference type="OrthoDB" id="270602at2759"/>
<dbReference type="SUPFAM" id="SSF54236">
    <property type="entry name" value="Ubiquitin-like"/>
    <property type="match status" value="1"/>
</dbReference>
<name>A0A8J5XUG3_DIALT</name>
<dbReference type="Gene3D" id="3.40.30.10">
    <property type="entry name" value="Glutaredoxin"/>
    <property type="match status" value="1"/>
</dbReference>
<gene>
    <name evidence="3" type="ORF">KFE25_013700</name>
</gene>
<dbReference type="Pfam" id="PF13899">
    <property type="entry name" value="Thioredoxin_7"/>
    <property type="match status" value="1"/>
</dbReference>
<dbReference type="InterPro" id="IPR050730">
    <property type="entry name" value="UBX_domain-protein"/>
</dbReference>
<reference evidence="3" key="1">
    <citation type="submission" date="2021-05" db="EMBL/GenBank/DDBJ databases">
        <title>The genome of the haptophyte Pavlova lutheri (Diacronema luteri, Pavlovales) - a model for lipid biosynthesis in eukaryotic algae.</title>
        <authorList>
            <person name="Hulatt C.J."/>
            <person name="Posewitz M.C."/>
        </authorList>
    </citation>
    <scope>NUCLEOTIDE SEQUENCE</scope>
    <source>
        <strain evidence="3">NIVA-4/92</strain>
    </source>
</reference>
<evidence type="ECO:0000256" key="1">
    <source>
        <dbReference type="SAM" id="MobiDB-lite"/>
    </source>
</evidence>
<feature type="domain" description="UAS" evidence="2">
    <location>
        <begin position="175"/>
        <end position="301"/>
    </location>
</feature>
<dbReference type="SUPFAM" id="SSF46934">
    <property type="entry name" value="UBA-like"/>
    <property type="match status" value="1"/>
</dbReference>
<feature type="region of interest" description="Disordered" evidence="1">
    <location>
        <begin position="132"/>
        <end position="166"/>
    </location>
</feature>
<dbReference type="InterPro" id="IPR006577">
    <property type="entry name" value="UAS"/>
</dbReference>
<evidence type="ECO:0000313" key="3">
    <source>
        <dbReference type="EMBL" id="KAG8468617.1"/>
    </source>
</evidence>
<comment type="caution">
    <text evidence="3">The sequence shown here is derived from an EMBL/GenBank/DDBJ whole genome shotgun (WGS) entry which is preliminary data.</text>
</comment>
<dbReference type="CDD" id="cd14348">
    <property type="entry name" value="UBA_p47"/>
    <property type="match status" value="1"/>
</dbReference>
<evidence type="ECO:0000313" key="4">
    <source>
        <dbReference type="Proteomes" id="UP000751190"/>
    </source>
</evidence>
<dbReference type="GO" id="GO:0043130">
    <property type="term" value="F:ubiquitin binding"/>
    <property type="evidence" value="ECO:0007669"/>
    <property type="project" value="TreeGrafter"/>
</dbReference>
<dbReference type="EMBL" id="JAGTXO010000004">
    <property type="protein sequence ID" value="KAG8468617.1"/>
    <property type="molecule type" value="Genomic_DNA"/>
</dbReference>
<evidence type="ECO:0000259" key="2">
    <source>
        <dbReference type="SMART" id="SM00594"/>
    </source>
</evidence>
<protein>
    <recommendedName>
        <fullName evidence="2">UAS domain-containing protein</fullName>
    </recommendedName>
</protein>
<dbReference type="PANTHER" id="PTHR23322">
    <property type="entry name" value="FAS-ASSOCIATED PROTEIN"/>
    <property type="match status" value="1"/>
</dbReference>
<dbReference type="Gene3D" id="3.10.20.90">
    <property type="entry name" value="Phosphatidylinositol 3-kinase Catalytic Subunit, Chain A, domain 1"/>
    <property type="match status" value="1"/>
</dbReference>
<keyword evidence="4" id="KW-1185">Reference proteome</keyword>
<dbReference type="SMART" id="SM00594">
    <property type="entry name" value="UAS"/>
    <property type="match status" value="1"/>
</dbReference>
<dbReference type="InterPro" id="IPR009060">
    <property type="entry name" value="UBA-like_sf"/>
</dbReference>
<dbReference type="Proteomes" id="UP000751190">
    <property type="component" value="Unassembled WGS sequence"/>
</dbReference>
<dbReference type="InterPro" id="IPR036249">
    <property type="entry name" value="Thioredoxin-like_sf"/>
</dbReference>
<dbReference type="GO" id="GO:0005634">
    <property type="term" value="C:nucleus"/>
    <property type="evidence" value="ECO:0007669"/>
    <property type="project" value="TreeGrafter"/>
</dbReference>
<dbReference type="CDD" id="cd02958">
    <property type="entry name" value="UAS"/>
    <property type="match status" value="1"/>
</dbReference>
<organism evidence="3 4">
    <name type="scientific">Diacronema lutheri</name>
    <name type="common">Unicellular marine alga</name>
    <name type="synonym">Monochrysis lutheri</name>
    <dbReference type="NCBI Taxonomy" id="2081491"/>
    <lineage>
        <taxon>Eukaryota</taxon>
        <taxon>Haptista</taxon>
        <taxon>Haptophyta</taxon>
        <taxon>Pavlovophyceae</taxon>
        <taxon>Pavlovales</taxon>
        <taxon>Pavlovaceae</taxon>
        <taxon>Diacronema</taxon>
    </lineage>
</organism>
<sequence length="473" mass="49800">MDDGRSEKLSTFLAVADCEPEVAQQYLESCAWDIDAAINTFLATGGAGGAAPRGDAAMAGDGALADALYEDEVRAPIAQMRGRLVEAPLYHMADGGRAGARGGAGVARAGVFEHVTHAKEAFRDFEQEASSLGAHGAGTGGAPRGTADDDDGEGDEQFRSLGSGAAAAATKKPKNLAAIYRPPLELCFRGSFDELRAAGREAGKWLLVNIQSPIEFASQQLNADTWRDEPLRAVLGAHFLFWQQYFDSQHGAQYVRHYLRHEPLPLPHVGILDPRTGELCKALTGFVTAERLMDLLIRFADRELQPMPLLDDRAAGGDGADVGAEVAHVVEAIDEAGVPPARLPPASGDASALAAAAVAPARADEHAALDDAYWAAYDGGVEASPGEGVVCLVVKMPDGSRSRPRHFAITDTLGSVIAALHASGLRVSAAKSWALVQPAPPRQSLSELMQPLSEMGVSQGKAMLILQEIHPPA</sequence>
<accession>A0A8J5XUG3</accession>
<proteinExistence type="predicted"/>
<dbReference type="Pfam" id="PF14555">
    <property type="entry name" value="UBA_4"/>
    <property type="match status" value="1"/>
</dbReference>
<dbReference type="SUPFAM" id="SSF52833">
    <property type="entry name" value="Thioredoxin-like"/>
    <property type="match status" value="1"/>
</dbReference>
<dbReference type="PANTHER" id="PTHR23322:SF6">
    <property type="entry name" value="UBX DOMAIN-CONTAINING PROTEIN 7"/>
    <property type="match status" value="1"/>
</dbReference>
<dbReference type="GO" id="GO:0043161">
    <property type="term" value="P:proteasome-mediated ubiquitin-dependent protein catabolic process"/>
    <property type="evidence" value="ECO:0007669"/>
    <property type="project" value="TreeGrafter"/>
</dbReference>
<dbReference type="Gene3D" id="1.10.8.10">
    <property type="entry name" value="DNA helicase RuvA subunit, C-terminal domain"/>
    <property type="match status" value="1"/>
</dbReference>
<dbReference type="OMA" id="DNINDAG"/>
<dbReference type="AlphaFoldDB" id="A0A8J5XUG3"/>